<dbReference type="Gene3D" id="3.90.280.10">
    <property type="entry name" value="PEBP-like"/>
    <property type="match status" value="1"/>
</dbReference>
<organism evidence="1 2">
    <name type="scientific">Mesorhizobium vachelliae</name>
    <dbReference type="NCBI Taxonomy" id="3072309"/>
    <lineage>
        <taxon>Bacteria</taxon>
        <taxon>Pseudomonadati</taxon>
        <taxon>Pseudomonadota</taxon>
        <taxon>Alphaproteobacteria</taxon>
        <taxon>Hyphomicrobiales</taxon>
        <taxon>Phyllobacteriaceae</taxon>
        <taxon>Mesorhizobium</taxon>
    </lineage>
</organism>
<evidence type="ECO:0008006" key="3">
    <source>
        <dbReference type="Google" id="ProtNLM"/>
    </source>
</evidence>
<dbReference type="SUPFAM" id="SSF49777">
    <property type="entry name" value="PEBP-like"/>
    <property type="match status" value="1"/>
</dbReference>
<evidence type="ECO:0000313" key="1">
    <source>
        <dbReference type="EMBL" id="MDX8529763.1"/>
    </source>
</evidence>
<dbReference type="InterPro" id="IPR036610">
    <property type="entry name" value="PEBP-like_sf"/>
</dbReference>
<sequence length="84" mass="8735">MTLSGVPSGTAKLQIRMTDSNSAFEHGGGTVAYKGQTSLPYGEFRYKGPCPDSGTHFYNITVKAVDASGKVLASGSASQPFSSK</sequence>
<name>A0ABU4ZWI5_9HYPH</name>
<evidence type="ECO:0000313" key="2">
    <source>
        <dbReference type="Proteomes" id="UP001285154"/>
    </source>
</evidence>
<gene>
    <name evidence="1" type="ORF">RFM42_02145</name>
</gene>
<proteinExistence type="predicted"/>
<comment type="caution">
    <text evidence="1">The sequence shown here is derived from an EMBL/GenBank/DDBJ whole genome shotgun (WGS) entry which is preliminary data.</text>
</comment>
<keyword evidence="2" id="KW-1185">Reference proteome</keyword>
<dbReference type="Proteomes" id="UP001285154">
    <property type="component" value="Unassembled WGS sequence"/>
</dbReference>
<dbReference type="EMBL" id="JAVIIQ010000001">
    <property type="protein sequence ID" value="MDX8529763.1"/>
    <property type="molecule type" value="Genomic_DNA"/>
</dbReference>
<dbReference type="RefSeq" id="WP_320245484.1">
    <property type="nucleotide sequence ID" value="NZ_JAVIIQ010000001.1"/>
</dbReference>
<protein>
    <recommendedName>
        <fullName evidence="3">Phospholipid-binding protein</fullName>
    </recommendedName>
</protein>
<reference evidence="1 2" key="1">
    <citation type="submission" date="2023-08" db="EMBL/GenBank/DDBJ databases">
        <title>Implementing the SeqCode for naming new Mesorhizobium species isolated from Vachellia karroo root nodules.</title>
        <authorList>
            <person name="Van Lill M."/>
        </authorList>
    </citation>
    <scope>NUCLEOTIDE SEQUENCE [LARGE SCALE GENOMIC DNA]</scope>
    <source>
        <strain evidence="1 2">VK25D</strain>
    </source>
</reference>
<accession>A0ABU4ZWI5</accession>